<dbReference type="Pfam" id="PF13439">
    <property type="entry name" value="Glyco_transf_4"/>
    <property type="match status" value="1"/>
</dbReference>
<dbReference type="InterPro" id="IPR001296">
    <property type="entry name" value="Glyco_trans_1"/>
</dbReference>
<feature type="domain" description="Glycosyltransferase subfamily 4-like N-terminal" evidence="2">
    <location>
        <begin position="13"/>
        <end position="170"/>
    </location>
</feature>
<accession>A0A1N6SDL9</accession>
<dbReference type="PANTHER" id="PTHR45947">
    <property type="entry name" value="SULFOQUINOVOSYL TRANSFERASE SQD2"/>
    <property type="match status" value="1"/>
</dbReference>
<dbReference type="GO" id="GO:0016757">
    <property type="term" value="F:glycosyltransferase activity"/>
    <property type="evidence" value="ECO:0007669"/>
    <property type="project" value="InterPro"/>
</dbReference>
<dbReference type="OrthoDB" id="9811239at2"/>
<dbReference type="PANTHER" id="PTHR45947:SF3">
    <property type="entry name" value="SULFOQUINOVOSYL TRANSFERASE SQD2"/>
    <property type="match status" value="1"/>
</dbReference>
<keyword evidence="3" id="KW-0808">Transferase</keyword>
<sequence length="355" mass="40667">MHNICFFNTAKAWGGGEKWHLEISTYLHQKGYPVFVFAHVESELFKRLKLNNVPCEGICISNFSFLNPFQHQSLTTKLRSLKVSTIIMNLSRDVKIAGPCAKKAGIKRIIYRRGSAIPIKNSILNRYYFRNVLTDVLANSEATKKTINSNNHNLFKKDKITVIYNGIETTSIKKAKEQPLFTIVNLGRLEYQKNQLFLIELAAELKQRNLHFKLIIGGEGSLRNKLEELIKKLNVANQVSLPGFIEKPLEFINKADVFVLPSFWEGFGYVLAEAALCKKPIVAFNISSNPEIILDNKSGYLTEIGDVNKFADRIEFLYHNKNIREQMGNAGFEHIIQNFDKKTQLQKIEDYIIHE</sequence>
<dbReference type="RefSeq" id="WP_076547800.1">
    <property type="nucleotide sequence ID" value="NZ_FTMA01000001.1"/>
</dbReference>
<evidence type="ECO:0000313" key="4">
    <source>
        <dbReference type="Proteomes" id="UP000186953"/>
    </source>
</evidence>
<dbReference type="AlphaFoldDB" id="A0A1N6SDL9"/>
<dbReference type="EMBL" id="FTMA01000001">
    <property type="protein sequence ID" value="SIQ39139.1"/>
    <property type="molecule type" value="Genomic_DNA"/>
</dbReference>
<dbReference type="STRING" id="228959.SAMN05421797_1011623"/>
<feature type="domain" description="Glycosyl transferase family 1" evidence="1">
    <location>
        <begin position="172"/>
        <end position="332"/>
    </location>
</feature>
<dbReference type="Proteomes" id="UP000186953">
    <property type="component" value="Unassembled WGS sequence"/>
</dbReference>
<gene>
    <name evidence="3" type="ORF">SAMN05421797_1011623</name>
</gene>
<organism evidence="3 4">
    <name type="scientific">Maribacter ulvicola</name>
    <dbReference type="NCBI Taxonomy" id="228959"/>
    <lineage>
        <taxon>Bacteria</taxon>
        <taxon>Pseudomonadati</taxon>
        <taxon>Bacteroidota</taxon>
        <taxon>Flavobacteriia</taxon>
        <taxon>Flavobacteriales</taxon>
        <taxon>Flavobacteriaceae</taxon>
        <taxon>Maribacter</taxon>
    </lineage>
</organism>
<dbReference type="InterPro" id="IPR028098">
    <property type="entry name" value="Glyco_trans_4-like_N"/>
</dbReference>
<dbReference type="SUPFAM" id="SSF53756">
    <property type="entry name" value="UDP-Glycosyltransferase/glycogen phosphorylase"/>
    <property type="match status" value="1"/>
</dbReference>
<reference evidence="4" key="1">
    <citation type="submission" date="2017-01" db="EMBL/GenBank/DDBJ databases">
        <authorList>
            <person name="Varghese N."/>
            <person name="Submissions S."/>
        </authorList>
    </citation>
    <scope>NUCLEOTIDE SEQUENCE [LARGE SCALE GENOMIC DNA]</scope>
    <source>
        <strain evidence="4">DSM 15366</strain>
    </source>
</reference>
<evidence type="ECO:0000313" key="3">
    <source>
        <dbReference type="EMBL" id="SIQ39139.1"/>
    </source>
</evidence>
<dbReference type="Gene3D" id="3.40.50.2000">
    <property type="entry name" value="Glycogen Phosphorylase B"/>
    <property type="match status" value="2"/>
</dbReference>
<protein>
    <submittedName>
        <fullName evidence="3">Glycosyltransferase Family 4</fullName>
    </submittedName>
</protein>
<dbReference type="Pfam" id="PF00534">
    <property type="entry name" value="Glycos_transf_1"/>
    <property type="match status" value="1"/>
</dbReference>
<evidence type="ECO:0000259" key="1">
    <source>
        <dbReference type="Pfam" id="PF00534"/>
    </source>
</evidence>
<keyword evidence="4" id="KW-1185">Reference proteome</keyword>
<dbReference type="CDD" id="cd03811">
    <property type="entry name" value="GT4_GT28_WabH-like"/>
    <property type="match status" value="1"/>
</dbReference>
<proteinExistence type="predicted"/>
<name>A0A1N6SDL9_9FLAO</name>
<evidence type="ECO:0000259" key="2">
    <source>
        <dbReference type="Pfam" id="PF13439"/>
    </source>
</evidence>
<dbReference type="InterPro" id="IPR050194">
    <property type="entry name" value="Glycosyltransferase_grp1"/>
</dbReference>